<gene>
    <name evidence="11" type="ORF">H7C18_16250</name>
</gene>
<dbReference type="CDD" id="cd17536">
    <property type="entry name" value="REC_YesN-like"/>
    <property type="match status" value="1"/>
</dbReference>
<keyword evidence="4" id="KW-0902">Two-component regulatory system</keyword>
<feature type="modified residue" description="4-aspartylphosphate" evidence="8">
    <location>
        <position position="54"/>
    </location>
</feature>
<dbReference type="Gene3D" id="3.40.50.2300">
    <property type="match status" value="1"/>
</dbReference>
<dbReference type="GO" id="GO:0043565">
    <property type="term" value="F:sequence-specific DNA binding"/>
    <property type="evidence" value="ECO:0007669"/>
    <property type="project" value="InterPro"/>
</dbReference>
<dbReference type="PANTHER" id="PTHR42713:SF3">
    <property type="entry name" value="TRANSCRIPTIONAL REGULATORY PROTEIN HPTR"/>
    <property type="match status" value="1"/>
</dbReference>
<comment type="caution">
    <text evidence="11">The sequence shown here is derived from an EMBL/GenBank/DDBJ whole genome shotgun (WGS) entry which is preliminary data.</text>
</comment>
<dbReference type="InterPro" id="IPR001789">
    <property type="entry name" value="Sig_transdc_resp-reg_receiver"/>
</dbReference>
<dbReference type="EMBL" id="JACJVO010000020">
    <property type="protein sequence ID" value="MBB6732473.1"/>
    <property type="molecule type" value="Genomic_DNA"/>
</dbReference>
<protein>
    <submittedName>
        <fullName evidence="11">Helix-turn-helix domain-containing protein</fullName>
    </submittedName>
</protein>
<evidence type="ECO:0000256" key="2">
    <source>
        <dbReference type="ARBA" id="ARBA00022490"/>
    </source>
</evidence>
<keyword evidence="6" id="KW-0238">DNA-binding</keyword>
<dbReference type="GO" id="GO:0005737">
    <property type="term" value="C:cytoplasm"/>
    <property type="evidence" value="ECO:0007669"/>
    <property type="project" value="UniProtKB-SubCell"/>
</dbReference>
<dbReference type="PANTHER" id="PTHR42713">
    <property type="entry name" value="HISTIDINE KINASE-RELATED"/>
    <property type="match status" value="1"/>
</dbReference>
<comment type="subcellular location">
    <subcellularLocation>
        <location evidence="1">Cytoplasm</location>
    </subcellularLocation>
</comment>
<keyword evidence="3 8" id="KW-0597">Phosphoprotein</keyword>
<dbReference type="RefSeq" id="WP_185130135.1">
    <property type="nucleotide sequence ID" value="NZ_JACJVO010000020.1"/>
</dbReference>
<accession>A0A7X0VY14</accession>
<keyword evidence="12" id="KW-1185">Reference proteome</keyword>
<evidence type="ECO:0000313" key="12">
    <source>
        <dbReference type="Proteomes" id="UP000564644"/>
    </source>
</evidence>
<keyword evidence="2" id="KW-0963">Cytoplasm</keyword>
<evidence type="ECO:0000313" key="11">
    <source>
        <dbReference type="EMBL" id="MBB6732473.1"/>
    </source>
</evidence>
<dbReference type="InterPro" id="IPR009057">
    <property type="entry name" value="Homeodomain-like_sf"/>
</dbReference>
<dbReference type="InterPro" id="IPR018060">
    <property type="entry name" value="HTH_AraC"/>
</dbReference>
<dbReference type="Proteomes" id="UP000564644">
    <property type="component" value="Unassembled WGS sequence"/>
</dbReference>
<sequence>MKLMIVDDEVIIRTGLATVIDWREMGISLLPPAGSAEEALARLPEERPDILLTDIRMTGKTGLELAEEAARMLPRLEVVILSGYDDFIYTQQAIRQNVSDYLLKSSRPEEIIKTMLKVKKKAEERRVTLTGEERRRREESMRRFRRWVEEGIPDAGERVELPGDRALPFGEEAGLGGAWTVALIAAGGWGASVKEASLLLFAVDNALKDTLPCVSFAQDGRIAAALRSDAGSPCAEAYRAAFAKIERVLKCKLTVVFGTEAKHPRELHASYAAADEAFGFKPLMKPAVWSFDDVRHRQGGQSVCTAEEEKELSSLLLENDPMRLKAWAQTYARALAEDAEATPATFEAALQSVVIAAHRWLDRALAATGRDSAQEARPAMPAGKLGTAPGELLFQHLYGIMELYHGKLAGGQASHVRRALAYIEEMLGEDVRLRQIASRVHLHPSHLSDLFKKETGMRFVDYVTKKKMERAADILLSSPAKISEVAGMVGFGDVKYFGQMFKKYAGKTPSEYRERGLAP</sequence>
<keyword evidence="5" id="KW-0805">Transcription regulation</keyword>
<evidence type="ECO:0000256" key="8">
    <source>
        <dbReference type="PROSITE-ProRule" id="PRU00169"/>
    </source>
</evidence>
<proteinExistence type="predicted"/>
<keyword evidence="7" id="KW-0804">Transcription</keyword>
<reference evidence="11 12" key="1">
    <citation type="submission" date="2020-08" db="EMBL/GenBank/DDBJ databases">
        <title>Cohnella phylogeny.</title>
        <authorList>
            <person name="Dunlap C."/>
        </authorList>
    </citation>
    <scope>NUCLEOTIDE SEQUENCE [LARGE SCALE GENOMIC DNA]</scope>
    <source>
        <strain evidence="11 12">CBP 2801</strain>
    </source>
</reference>
<evidence type="ECO:0000256" key="6">
    <source>
        <dbReference type="ARBA" id="ARBA00023125"/>
    </source>
</evidence>
<dbReference type="InterPro" id="IPR020449">
    <property type="entry name" value="Tscrpt_reg_AraC-type_HTH"/>
</dbReference>
<evidence type="ECO:0000259" key="9">
    <source>
        <dbReference type="PROSITE" id="PS01124"/>
    </source>
</evidence>
<evidence type="ECO:0000256" key="3">
    <source>
        <dbReference type="ARBA" id="ARBA00022553"/>
    </source>
</evidence>
<organism evidence="11 12">
    <name type="scientific">Cohnella zeiphila</name>
    <dbReference type="NCBI Taxonomy" id="2761120"/>
    <lineage>
        <taxon>Bacteria</taxon>
        <taxon>Bacillati</taxon>
        <taxon>Bacillota</taxon>
        <taxon>Bacilli</taxon>
        <taxon>Bacillales</taxon>
        <taxon>Paenibacillaceae</taxon>
        <taxon>Cohnella</taxon>
    </lineage>
</organism>
<feature type="domain" description="Response regulatory" evidence="10">
    <location>
        <begin position="2"/>
        <end position="119"/>
    </location>
</feature>
<dbReference type="GO" id="GO:0000160">
    <property type="term" value="P:phosphorelay signal transduction system"/>
    <property type="evidence" value="ECO:0007669"/>
    <property type="project" value="UniProtKB-KW"/>
</dbReference>
<evidence type="ECO:0000259" key="10">
    <source>
        <dbReference type="PROSITE" id="PS50110"/>
    </source>
</evidence>
<feature type="domain" description="HTH araC/xylS-type" evidence="9">
    <location>
        <begin position="417"/>
        <end position="515"/>
    </location>
</feature>
<dbReference type="Gene3D" id="1.10.10.60">
    <property type="entry name" value="Homeodomain-like"/>
    <property type="match status" value="2"/>
</dbReference>
<dbReference type="InterPro" id="IPR051552">
    <property type="entry name" value="HptR"/>
</dbReference>
<dbReference type="Pfam" id="PF12833">
    <property type="entry name" value="HTH_18"/>
    <property type="match status" value="1"/>
</dbReference>
<evidence type="ECO:0000256" key="5">
    <source>
        <dbReference type="ARBA" id="ARBA00023015"/>
    </source>
</evidence>
<dbReference type="SUPFAM" id="SSF52172">
    <property type="entry name" value="CheY-like"/>
    <property type="match status" value="1"/>
</dbReference>
<dbReference type="PROSITE" id="PS50110">
    <property type="entry name" value="RESPONSE_REGULATORY"/>
    <property type="match status" value="1"/>
</dbReference>
<dbReference type="SMART" id="SM00342">
    <property type="entry name" value="HTH_ARAC"/>
    <property type="match status" value="1"/>
</dbReference>
<dbReference type="InterPro" id="IPR011006">
    <property type="entry name" value="CheY-like_superfamily"/>
</dbReference>
<dbReference type="AlphaFoldDB" id="A0A7X0VY14"/>
<evidence type="ECO:0000256" key="4">
    <source>
        <dbReference type="ARBA" id="ARBA00023012"/>
    </source>
</evidence>
<dbReference type="GO" id="GO:0003700">
    <property type="term" value="F:DNA-binding transcription factor activity"/>
    <property type="evidence" value="ECO:0007669"/>
    <property type="project" value="InterPro"/>
</dbReference>
<name>A0A7X0VY14_9BACL</name>
<evidence type="ECO:0000256" key="7">
    <source>
        <dbReference type="ARBA" id="ARBA00023163"/>
    </source>
</evidence>
<dbReference type="Pfam" id="PF00072">
    <property type="entry name" value="Response_reg"/>
    <property type="match status" value="1"/>
</dbReference>
<dbReference type="PROSITE" id="PS01124">
    <property type="entry name" value="HTH_ARAC_FAMILY_2"/>
    <property type="match status" value="1"/>
</dbReference>
<dbReference type="PRINTS" id="PR00032">
    <property type="entry name" value="HTHARAC"/>
</dbReference>
<dbReference type="SMART" id="SM00448">
    <property type="entry name" value="REC"/>
    <property type="match status" value="1"/>
</dbReference>
<dbReference type="SUPFAM" id="SSF46689">
    <property type="entry name" value="Homeodomain-like"/>
    <property type="match status" value="2"/>
</dbReference>
<evidence type="ECO:0000256" key="1">
    <source>
        <dbReference type="ARBA" id="ARBA00004496"/>
    </source>
</evidence>